<dbReference type="RefSeq" id="WP_107567335.1">
    <property type="nucleotide sequence ID" value="NZ_PYYB01000001.1"/>
</dbReference>
<comment type="caution">
    <text evidence="1">The sequence shown here is derived from an EMBL/GenBank/DDBJ whole genome shotgun (WGS) entry which is preliminary data.</text>
</comment>
<organism evidence="1 2">
    <name type="scientific">Paraconexibacter algicola</name>
    <dbReference type="NCBI Taxonomy" id="2133960"/>
    <lineage>
        <taxon>Bacteria</taxon>
        <taxon>Bacillati</taxon>
        <taxon>Actinomycetota</taxon>
        <taxon>Thermoleophilia</taxon>
        <taxon>Solirubrobacterales</taxon>
        <taxon>Paraconexibacteraceae</taxon>
        <taxon>Paraconexibacter</taxon>
    </lineage>
</organism>
<protein>
    <submittedName>
        <fullName evidence="1">Uncharacterized protein</fullName>
    </submittedName>
</protein>
<accession>A0A2T4UI50</accession>
<dbReference type="Proteomes" id="UP000240739">
    <property type="component" value="Unassembled WGS sequence"/>
</dbReference>
<evidence type="ECO:0000313" key="2">
    <source>
        <dbReference type="Proteomes" id="UP000240739"/>
    </source>
</evidence>
<name>A0A2T4UI50_9ACTN</name>
<evidence type="ECO:0000313" key="1">
    <source>
        <dbReference type="EMBL" id="PTL58898.1"/>
    </source>
</evidence>
<gene>
    <name evidence="1" type="ORF">C7Y72_04135</name>
</gene>
<sequence>MEHPPLRATPRRPHPITTTDDARRLATIAVLQSIDRAVARVARQHGDAIAEDVHLRLLRRIDTGPTLADTSCWLDETGEIRELALRAWMRKAADGETSTAYRHRTGLDALLDLPDTREPAAHEIPPAVNADDDPAVLLVSLRRATRQVAMTPRTREIALQVLTDRLAGETFATAAQRAGVPTNTATQYSRRLLRAVAPSLQRRVRRVVREQKSTLSQQRPATR</sequence>
<dbReference type="EMBL" id="PYYB01000001">
    <property type="protein sequence ID" value="PTL58898.1"/>
    <property type="molecule type" value="Genomic_DNA"/>
</dbReference>
<proteinExistence type="predicted"/>
<dbReference type="AlphaFoldDB" id="A0A2T4UI50"/>
<reference evidence="1 2" key="1">
    <citation type="submission" date="2018-03" db="EMBL/GenBank/DDBJ databases">
        <title>Aquarubrobacter algicola gen. nov., sp. nov., a novel actinobacterium isolated from shallow eutrophic lake during the end of cyanobacterial harmful algal blooms.</title>
        <authorList>
            <person name="Chun S.J."/>
        </authorList>
    </citation>
    <scope>NUCLEOTIDE SEQUENCE [LARGE SCALE GENOMIC DNA]</scope>
    <source>
        <strain evidence="1 2">Seoho-28</strain>
    </source>
</reference>
<keyword evidence="2" id="KW-1185">Reference proteome</keyword>